<gene>
    <name evidence="1" type="ORF">LTR69_006235</name>
</gene>
<comment type="caution">
    <text evidence="1">The sequence shown here is derived from an EMBL/GenBank/DDBJ whole genome shotgun (WGS) entry which is preliminary data.</text>
</comment>
<proteinExistence type="predicted"/>
<keyword evidence="2" id="KW-1185">Reference proteome</keyword>
<organism evidence="1 2">
    <name type="scientific">Exophiala sideris</name>
    <dbReference type="NCBI Taxonomy" id="1016849"/>
    <lineage>
        <taxon>Eukaryota</taxon>
        <taxon>Fungi</taxon>
        <taxon>Dikarya</taxon>
        <taxon>Ascomycota</taxon>
        <taxon>Pezizomycotina</taxon>
        <taxon>Eurotiomycetes</taxon>
        <taxon>Chaetothyriomycetidae</taxon>
        <taxon>Chaetothyriales</taxon>
        <taxon>Herpotrichiellaceae</taxon>
        <taxon>Exophiala</taxon>
    </lineage>
</organism>
<dbReference type="EMBL" id="JAVRRF010000012">
    <property type="protein sequence ID" value="KAK5059646.1"/>
    <property type="molecule type" value="Genomic_DNA"/>
</dbReference>
<sequence>MDADFANDAVDGIVNNLNEFNMSSIAWDNATLIVPTNTTGCLRPGAMPIPIYNFNYYSP</sequence>
<protein>
    <submittedName>
        <fullName evidence="1">Uncharacterized protein</fullName>
    </submittedName>
</protein>
<name>A0ABR0JA63_9EURO</name>
<reference evidence="1 2" key="1">
    <citation type="submission" date="2023-08" db="EMBL/GenBank/DDBJ databases">
        <title>Black Yeasts Isolated from many extreme environments.</title>
        <authorList>
            <person name="Coleine C."/>
            <person name="Stajich J.E."/>
            <person name="Selbmann L."/>
        </authorList>
    </citation>
    <scope>NUCLEOTIDE SEQUENCE [LARGE SCALE GENOMIC DNA]</scope>
    <source>
        <strain evidence="1 2">CCFEE 6328</strain>
    </source>
</reference>
<accession>A0ABR0JA63</accession>
<evidence type="ECO:0000313" key="1">
    <source>
        <dbReference type="EMBL" id="KAK5059646.1"/>
    </source>
</evidence>
<evidence type="ECO:0000313" key="2">
    <source>
        <dbReference type="Proteomes" id="UP001345691"/>
    </source>
</evidence>
<dbReference type="Proteomes" id="UP001345691">
    <property type="component" value="Unassembled WGS sequence"/>
</dbReference>